<accession>A0AAE8N543</accession>
<feature type="domain" description="Nucleoside phosphorylase" evidence="2">
    <location>
        <begin position="31"/>
        <end position="176"/>
    </location>
</feature>
<gene>
    <name evidence="3" type="ORF">DNG_09146</name>
</gene>
<dbReference type="InterPro" id="IPR053137">
    <property type="entry name" value="NLR-like"/>
</dbReference>
<organism evidence="3 4">
    <name type="scientific">Cephalotrichum gorgonifer</name>
    <dbReference type="NCBI Taxonomy" id="2041049"/>
    <lineage>
        <taxon>Eukaryota</taxon>
        <taxon>Fungi</taxon>
        <taxon>Dikarya</taxon>
        <taxon>Ascomycota</taxon>
        <taxon>Pezizomycotina</taxon>
        <taxon>Sordariomycetes</taxon>
        <taxon>Hypocreomycetidae</taxon>
        <taxon>Microascales</taxon>
        <taxon>Microascaceae</taxon>
        <taxon>Cephalotrichum</taxon>
    </lineage>
</organism>
<dbReference type="PANTHER" id="PTHR46082">
    <property type="entry name" value="ATP/GTP-BINDING PROTEIN-RELATED"/>
    <property type="match status" value="1"/>
</dbReference>
<dbReference type="InterPro" id="IPR035994">
    <property type="entry name" value="Nucleoside_phosphorylase_sf"/>
</dbReference>
<dbReference type="Gene3D" id="3.40.50.1580">
    <property type="entry name" value="Nucleoside phosphorylase domain"/>
    <property type="match status" value="1"/>
</dbReference>
<proteinExistence type="predicted"/>
<name>A0AAE8N543_9PEZI</name>
<dbReference type="GO" id="GO:0009116">
    <property type="term" value="P:nucleoside metabolic process"/>
    <property type="evidence" value="ECO:0007669"/>
    <property type="project" value="InterPro"/>
</dbReference>
<dbReference type="EMBL" id="ONZQ02000015">
    <property type="protein sequence ID" value="SPO06456.1"/>
    <property type="molecule type" value="Genomic_DNA"/>
</dbReference>
<evidence type="ECO:0000259" key="2">
    <source>
        <dbReference type="Pfam" id="PF01048"/>
    </source>
</evidence>
<dbReference type="SUPFAM" id="SSF53167">
    <property type="entry name" value="Purine and uridine phosphorylases"/>
    <property type="match status" value="1"/>
</dbReference>
<keyword evidence="4" id="KW-1185">Reference proteome</keyword>
<reference evidence="3" key="1">
    <citation type="submission" date="2018-03" db="EMBL/GenBank/DDBJ databases">
        <authorList>
            <person name="Guldener U."/>
        </authorList>
    </citation>
    <scope>NUCLEOTIDE SEQUENCE</scope>
</reference>
<evidence type="ECO:0000256" key="1">
    <source>
        <dbReference type="SAM" id="MobiDB-lite"/>
    </source>
</evidence>
<dbReference type="InterPro" id="IPR000845">
    <property type="entry name" value="Nucleoside_phosphorylase_d"/>
</dbReference>
<dbReference type="AlphaFoldDB" id="A0AAE8N543"/>
<feature type="compositionally biased region" description="Basic and acidic residues" evidence="1">
    <location>
        <begin position="1"/>
        <end position="16"/>
    </location>
</feature>
<evidence type="ECO:0000313" key="3">
    <source>
        <dbReference type="EMBL" id="SPO06456.1"/>
    </source>
</evidence>
<dbReference type="GO" id="GO:0003824">
    <property type="term" value="F:catalytic activity"/>
    <property type="evidence" value="ECO:0007669"/>
    <property type="project" value="InterPro"/>
</dbReference>
<comment type="caution">
    <text evidence="3">The sequence shown here is derived from an EMBL/GenBank/DDBJ whole genome shotgun (WGS) entry which is preliminary data.</text>
</comment>
<protein>
    <recommendedName>
        <fullName evidence="2">Nucleoside phosphorylase domain-containing protein</fullName>
    </recommendedName>
</protein>
<dbReference type="Pfam" id="PF01048">
    <property type="entry name" value="PNP_UDP_1"/>
    <property type="match status" value="1"/>
</dbReference>
<dbReference type="PANTHER" id="PTHR46082:SF6">
    <property type="entry name" value="AAA+ ATPASE DOMAIN-CONTAINING PROTEIN-RELATED"/>
    <property type="match status" value="1"/>
</dbReference>
<feature type="region of interest" description="Disordered" evidence="1">
    <location>
        <begin position="1"/>
        <end position="24"/>
    </location>
</feature>
<evidence type="ECO:0000313" key="4">
    <source>
        <dbReference type="Proteomes" id="UP001187682"/>
    </source>
</evidence>
<sequence length="383" mass="42103">MEEERRREAEWKRSETQSEVLDEPTSRDDFTIGIICALPLEAGAILRVFDRTWSVTRSGKRKGDTNQYSLGSLGPHNVVLVHIPKDVEPFEAAAMATACRKSFPNIDLLVVVGACGGAPTSTGTDEILLGDVVISTNIVEYENITYGTNGAGDSEDQSDPSLKISIIDDRQPHPEIRNLLSKLEVEEYREALQDGMAEILSRLPTNKAPYPLALEDRCFEAGYIHKHNDGSTCAMCIDEKGGRVCEQVSRFSCVELSCTRDRHIVRGRSSGENKPAVHLGTIAIGEEVPRSGIERDRATIEAGAMAFDTGLAACVSDSFDRVLVIRGIFHYSDGHRHEMEAWQKYASATAASCAKVVLEEHWVREDEELENFSPGDFGADLGS</sequence>
<dbReference type="Proteomes" id="UP001187682">
    <property type="component" value="Unassembled WGS sequence"/>
</dbReference>